<name>A0A8X6YH24_9ARAC</name>
<dbReference type="OrthoDB" id="10364836at2759"/>
<evidence type="ECO:0000313" key="3">
    <source>
        <dbReference type="Proteomes" id="UP000886998"/>
    </source>
</evidence>
<proteinExistence type="predicted"/>
<organism evidence="2 3">
    <name type="scientific">Trichonephila inaurata madagascariensis</name>
    <dbReference type="NCBI Taxonomy" id="2747483"/>
    <lineage>
        <taxon>Eukaryota</taxon>
        <taxon>Metazoa</taxon>
        <taxon>Ecdysozoa</taxon>
        <taxon>Arthropoda</taxon>
        <taxon>Chelicerata</taxon>
        <taxon>Arachnida</taxon>
        <taxon>Araneae</taxon>
        <taxon>Araneomorphae</taxon>
        <taxon>Entelegynae</taxon>
        <taxon>Araneoidea</taxon>
        <taxon>Nephilidae</taxon>
        <taxon>Trichonephila</taxon>
        <taxon>Trichonephila inaurata</taxon>
    </lineage>
</organism>
<gene>
    <name evidence="2" type="ORF">TNIN_116961</name>
</gene>
<dbReference type="AlphaFoldDB" id="A0A8X6YH24"/>
<evidence type="ECO:0000256" key="1">
    <source>
        <dbReference type="SAM" id="MobiDB-lite"/>
    </source>
</evidence>
<comment type="caution">
    <text evidence="2">The sequence shown here is derived from an EMBL/GenBank/DDBJ whole genome shotgun (WGS) entry which is preliminary data.</text>
</comment>
<reference evidence="2" key="1">
    <citation type="submission" date="2020-08" db="EMBL/GenBank/DDBJ databases">
        <title>Multicomponent nature underlies the extraordinary mechanical properties of spider dragline silk.</title>
        <authorList>
            <person name="Kono N."/>
            <person name="Nakamura H."/>
            <person name="Mori M."/>
            <person name="Yoshida Y."/>
            <person name="Ohtoshi R."/>
            <person name="Malay A.D."/>
            <person name="Moran D.A.P."/>
            <person name="Tomita M."/>
            <person name="Numata K."/>
            <person name="Arakawa K."/>
        </authorList>
    </citation>
    <scope>NUCLEOTIDE SEQUENCE</scope>
</reference>
<protein>
    <submittedName>
        <fullName evidence="2">Uncharacterized protein</fullName>
    </submittedName>
</protein>
<evidence type="ECO:0000313" key="2">
    <source>
        <dbReference type="EMBL" id="GFY71304.1"/>
    </source>
</evidence>
<accession>A0A8X6YH24</accession>
<dbReference type="EMBL" id="BMAV01018723">
    <property type="protein sequence ID" value="GFY71304.1"/>
    <property type="molecule type" value="Genomic_DNA"/>
</dbReference>
<feature type="region of interest" description="Disordered" evidence="1">
    <location>
        <begin position="14"/>
        <end position="60"/>
    </location>
</feature>
<sequence>MDAMLRRLEEEGAAATARPALRVHRATSQAVGGKRGGIRSTAASPISRTPPQARAPRKQGKQAFGFCERPISLCCPLPIKVDLRRGRGSMFPCGCASIKAETVNDSNFVGCSEKKLTCGIIEKK</sequence>
<feature type="compositionally biased region" description="Polar residues" evidence="1">
    <location>
        <begin position="41"/>
        <end position="50"/>
    </location>
</feature>
<keyword evidence="3" id="KW-1185">Reference proteome</keyword>
<dbReference type="Proteomes" id="UP000886998">
    <property type="component" value="Unassembled WGS sequence"/>
</dbReference>